<protein>
    <submittedName>
        <fullName evidence="1">Uncharacterized protein</fullName>
    </submittedName>
</protein>
<sequence length="102" mass="11603">MITLLRALPLDRSINQTAPAKPQTNHSFSLQTDVTLKDDTKKEINKLFVLEFYAFVQQNSGPDAMDMRSGQASLRWSATKVDEIAVFQFAIHFSELKLESDR</sequence>
<dbReference type="Proteomes" id="UP000054324">
    <property type="component" value="Unassembled WGS sequence"/>
</dbReference>
<evidence type="ECO:0000313" key="2">
    <source>
        <dbReference type="Proteomes" id="UP000054324"/>
    </source>
</evidence>
<keyword evidence="2" id="KW-1185">Reference proteome</keyword>
<organism evidence="1 2">
    <name type="scientific">Opisthorchis viverrini</name>
    <name type="common">Southeast Asian liver fluke</name>
    <dbReference type="NCBI Taxonomy" id="6198"/>
    <lineage>
        <taxon>Eukaryota</taxon>
        <taxon>Metazoa</taxon>
        <taxon>Spiralia</taxon>
        <taxon>Lophotrochozoa</taxon>
        <taxon>Platyhelminthes</taxon>
        <taxon>Trematoda</taxon>
        <taxon>Digenea</taxon>
        <taxon>Opisthorchiida</taxon>
        <taxon>Opisthorchiata</taxon>
        <taxon>Opisthorchiidae</taxon>
        <taxon>Opisthorchis</taxon>
    </lineage>
</organism>
<dbReference type="RefSeq" id="XP_009175826.1">
    <property type="nucleotide sequence ID" value="XM_009177562.1"/>
</dbReference>
<evidence type="ECO:0000313" key="1">
    <source>
        <dbReference type="EMBL" id="KER20422.1"/>
    </source>
</evidence>
<accession>A0A074Z4G6</accession>
<dbReference type="KEGG" id="ovi:T265_11023"/>
<proteinExistence type="predicted"/>
<name>A0A074Z4G6_OPIVI</name>
<dbReference type="CTD" id="20325191"/>
<reference evidence="1 2" key="1">
    <citation type="submission" date="2013-11" db="EMBL/GenBank/DDBJ databases">
        <title>Opisthorchis viverrini - life in the bile duct.</title>
        <authorList>
            <person name="Young N.D."/>
            <person name="Nagarajan N."/>
            <person name="Lin S.J."/>
            <person name="Korhonen P.K."/>
            <person name="Jex A.R."/>
            <person name="Hall R.S."/>
            <person name="Safavi-Hemami H."/>
            <person name="Kaewkong W."/>
            <person name="Bertrand D."/>
            <person name="Gao S."/>
            <person name="Seet Q."/>
            <person name="Wongkham S."/>
            <person name="Teh B.T."/>
            <person name="Wongkham C."/>
            <person name="Intapan P.M."/>
            <person name="Maleewong W."/>
            <person name="Yang X."/>
            <person name="Hu M."/>
            <person name="Wang Z."/>
            <person name="Hofmann A."/>
            <person name="Sternberg P.W."/>
            <person name="Tan P."/>
            <person name="Wang J."/>
            <person name="Gasser R.B."/>
        </authorList>
    </citation>
    <scope>NUCLEOTIDE SEQUENCE [LARGE SCALE GENOMIC DNA]</scope>
</reference>
<dbReference type="GeneID" id="20325191"/>
<dbReference type="AlphaFoldDB" id="A0A074Z4G6"/>
<gene>
    <name evidence="1" type="ORF">T265_11023</name>
</gene>
<dbReference type="EMBL" id="KL597059">
    <property type="protein sequence ID" value="KER20422.1"/>
    <property type="molecule type" value="Genomic_DNA"/>
</dbReference>